<reference evidence="2" key="1">
    <citation type="submission" date="2022-12" db="EMBL/GenBank/DDBJ databases">
        <authorList>
            <person name="Ruckert C."/>
            <person name="Busche T."/>
            <person name="Kalinowski J."/>
            <person name="Wittmann C."/>
        </authorList>
    </citation>
    <scope>NUCLEOTIDE SEQUENCE</scope>
    <source>
        <strain evidence="2">DSM 40467</strain>
    </source>
</reference>
<dbReference type="CDD" id="cd00158">
    <property type="entry name" value="RHOD"/>
    <property type="match status" value="1"/>
</dbReference>
<organism evidence="2 3">
    <name type="scientific">Streptomyces cinnabarinus</name>
    <dbReference type="NCBI Taxonomy" id="67287"/>
    <lineage>
        <taxon>Bacteria</taxon>
        <taxon>Bacillati</taxon>
        <taxon>Actinomycetota</taxon>
        <taxon>Actinomycetes</taxon>
        <taxon>Kitasatosporales</taxon>
        <taxon>Streptomycetaceae</taxon>
        <taxon>Streptomyces</taxon>
    </lineage>
</organism>
<dbReference type="SMART" id="SM00450">
    <property type="entry name" value="RHOD"/>
    <property type="match status" value="1"/>
</dbReference>
<dbReference type="RefSeq" id="WP_269657542.1">
    <property type="nucleotide sequence ID" value="NZ_CP114413.1"/>
</dbReference>
<dbReference type="Proteomes" id="UP001164439">
    <property type="component" value="Chromosome"/>
</dbReference>
<dbReference type="EMBL" id="CP114413">
    <property type="protein sequence ID" value="WAZ19852.1"/>
    <property type="molecule type" value="Genomic_DNA"/>
</dbReference>
<accession>A0ABY7K9P0</accession>
<evidence type="ECO:0000259" key="1">
    <source>
        <dbReference type="PROSITE" id="PS50206"/>
    </source>
</evidence>
<dbReference type="PANTHER" id="PTHR43031">
    <property type="entry name" value="FAD-DEPENDENT OXIDOREDUCTASE"/>
    <property type="match status" value="1"/>
</dbReference>
<feature type="domain" description="Rhodanese" evidence="1">
    <location>
        <begin position="16"/>
        <end position="102"/>
    </location>
</feature>
<dbReference type="PROSITE" id="PS50206">
    <property type="entry name" value="RHODANESE_3"/>
    <property type="match status" value="1"/>
</dbReference>
<dbReference type="Gene3D" id="3.40.250.10">
    <property type="entry name" value="Rhodanese-like domain"/>
    <property type="match status" value="1"/>
</dbReference>
<proteinExistence type="predicted"/>
<name>A0ABY7K9P0_9ACTN</name>
<dbReference type="PANTHER" id="PTHR43031:SF1">
    <property type="entry name" value="PYRIDINE NUCLEOTIDE-DISULPHIDE OXIDOREDUCTASE"/>
    <property type="match status" value="1"/>
</dbReference>
<evidence type="ECO:0000313" key="2">
    <source>
        <dbReference type="EMBL" id="WAZ19852.1"/>
    </source>
</evidence>
<dbReference type="Pfam" id="PF00581">
    <property type="entry name" value="Rhodanese"/>
    <property type="match status" value="1"/>
</dbReference>
<dbReference type="InterPro" id="IPR001763">
    <property type="entry name" value="Rhodanese-like_dom"/>
</dbReference>
<gene>
    <name evidence="2" type="ORF">STRCI_000929</name>
</gene>
<dbReference type="InterPro" id="IPR050229">
    <property type="entry name" value="GlpE_sulfurtransferase"/>
</dbReference>
<dbReference type="SUPFAM" id="SSF52821">
    <property type="entry name" value="Rhodanese/Cell cycle control phosphatase"/>
    <property type="match status" value="1"/>
</dbReference>
<keyword evidence="3" id="KW-1185">Reference proteome</keyword>
<dbReference type="InterPro" id="IPR036873">
    <property type="entry name" value="Rhodanese-like_dom_sf"/>
</dbReference>
<evidence type="ECO:0000313" key="3">
    <source>
        <dbReference type="Proteomes" id="UP001164439"/>
    </source>
</evidence>
<sequence>MERRITVQEAAERTRRDGTALLVDVREADEWREGHVPWAVHLPMSALTELPAEADGRPLVLVCRSGNRSRLAVEILAARGVEAVDVIGGMSEWALAGLPVVRGGAGL</sequence>
<protein>
    <submittedName>
        <fullName evidence="2">Rhodanese-like domain-containing protein</fullName>
    </submittedName>
</protein>